<evidence type="ECO:0000256" key="7">
    <source>
        <dbReference type="ARBA" id="ARBA00047899"/>
    </source>
</evidence>
<comment type="catalytic activity">
    <reaction evidence="7">
        <text>L-threonyl-[protein] + ATP = O-phospho-L-threonyl-[protein] + ADP + H(+)</text>
        <dbReference type="Rhea" id="RHEA:46608"/>
        <dbReference type="Rhea" id="RHEA-COMP:11060"/>
        <dbReference type="Rhea" id="RHEA-COMP:11605"/>
        <dbReference type="ChEBI" id="CHEBI:15378"/>
        <dbReference type="ChEBI" id="CHEBI:30013"/>
        <dbReference type="ChEBI" id="CHEBI:30616"/>
        <dbReference type="ChEBI" id="CHEBI:61977"/>
        <dbReference type="ChEBI" id="CHEBI:456216"/>
        <dbReference type="EC" id="2.7.11.1"/>
    </reaction>
</comment>
<name>A0A151LQH9_9APIC</name>
<keyword evidence="6" id="KW-0067">ATP-binding</keyword>
<dbReference type="InterPro" id="IPR011009">
    <property type="entry name" value="Kinase-like_dom_sf"/>
</dbReference>
<proteinExistence type="predicted"/>
<evidence type="ECO:0000256" key="9">
    <source>
        <dbReference type="SAM" id="SignalP"/>
    </source>
</evidence>
<dbReference type="EC" id="2.7.11.1" evidence="1"/>
<dbReference type="VEuPathDB" id="PlasmoDB:PGABG01_1014300"/>
<accession>A0A151LQH9</accession>
<keyword evidence="2 11" id="KW-0723">Serine/threonine-protein kinase</keyword>
<comment type="caution">
    <text evidence="11">The sequence shown here is derived from an EMBL/GenBank/DDBJ whole genome shotgun (WGS) entry which is preliminary data.</text>
</comment>
<evidence type="ECO:0000256" key="6">
    <source>
        <dbReference type="ARBA" id="ARBA00022840"/>
    </source>
</evidence>
<sequence length="546" mass="65387">MYYIFNNILSLLVPILVVMDKWTKVPLNILYKHARNLSEYEKLIKNEDIPFMRRILTKKGIKKKSDNSLLNEKTNINLFGRLYKKNYEYNFSEDETNDTHWEGEEDSFSKLNILNKENENINGIIDKNWDSVKGMNYVYDNESFCCPDHVYNWELGKQSLIKMLDFSYNFCVYGMNYNLWELILIPTNNYVEGGSRVQKMYETVISSQHGNEIRLFIKKIPINAWVNQYKLMKEYEGEYIVNAENYVMEVVALSFLNEYYPGIAPNLYKVLFEPDVDYIGKKFPQEDIFQDLDTFNLVLENELKSNMNGYIVMVSEYFGENISEYIKRQRKKIFSIGREKKKKKLLYDCLNLLRKLHSAGLSHLDFTSQNILISDNHEIRLCDFGKATPMYTFNLRHINNINGIYPFESCVPYVGKVRFIPPECWDLIKKQEELHITYPFEYLKSITDEEERKTFYFNVSSVDKYMLGILFIWIWNYNFLWKRSDPSYDDKYLKFTQYGMNLDFFKETKRWPKELKNIIKQLIHIDYRKNLNLNDLSKNPWWSSNI</sequence>
<dbReference type="VEuPathDB" id="PlasmoDB:PGSY75_0731400"/>
<dbReference type="FunFam" id="1.10.510.10:FF:000367">
    <property type="entry name" value="Serine/threonine protein kinase"/>
    <property type="match status" value="1"/>
</dbReference>
<protein>
    <recommendedName>
        <fullName evidence="1">non-specific serine/threonine protein kinase</fullName>
        <ecNumber evidence="1">2.7.11.1</ecNumber>
    </recommendedName>
</protein>
<reference evidence="11 12" key="1">
    <citation type="journal article" date="2016" name="Nat. Commun.">
        <title>Genomes of cryptic chimpanzee Plasmodium species reveal key evolutionary events leading to human malaria.</title>
        <authorList>
            <person name="Sundararaman S.A."/>
            <person name="Plenderleith L.J."/>
            <person name="Liu W."/>
            <person name="Loy D.E."/>
            <person name="Learn G.H."/>
            <person name="Li Y."/>
            <person name="Shaw K.S."/>
            <person name="Ayouba A."/>
            <person name="Peeters M."/>
            <person name="Speede S."/>
            <person name="Shaw G.M."/>
            <person name="Bushman F.D."/>
            <person name="Brisson D."/>
            <person name="Rayner J.C."/>
            <person name="Sharp P.M."/>
            <person name="Hahn B.H."/>
        </authorList>
    </citation>
    <scope>NUCLEOTIDE SEQUENCE [LARGE SCALE GENOMIC DNA]</scope>
    <source>
        <strain evidence="11 12">SY75</strain>
    </source>
</reference>
<dbReference type="InterPro" id="IPR000719">
    <property type="entry name" value="Prot_kinase_dom"/>
</dbReference>
<dbReference type="PANTHER" id="PTHR24343:SF466">
    <property type="entry name" value="AMP-ACTIVATED PROTEIN KINASE ALPHA SUBUNIT, ISOFORM A"/>
    <property type="match status" value="1"/>
</dbReference>
<dbReference type="PANTHER" id="PTHR24343">
    <property type="entry name" value="SERINE/THREONINE KINASE"/>
    <property type="match status" value="1"/>
</dbReference>
<gene>
    <name evidence="11" type="ORF">PGSY75_0731400</name>
</gene>
<evidence type="ECO:0000313" key="12">
    <source>
        <dbReference type="Proteomes" id="UP000076004"/>
    </source>
</evidence>
<dbReference type="PROSITE" id="PS50011">
    <property type="entry name" value="PROTEIN_KINASE_DOM"/>
    <property type="match status" value="1"/>
</dbReference>
<keyword evidence="5 11" id="KW-0418">Kinase</keyword>
<dbReference type="InterPro" id="IPR008266">
    <property type="entry name" value="Tyr_kinase_AS"/>
</dbReference>
<keyword evidence="9" id="KW-0732">Signal</keyword>
<dbReference type="SMART" id="SM00220">
    <property type="entry name" value="S_TKc"/>
    <property type="match status" value="1"/>
</dbReference>
<dbReference type="PROSITE" id="PS00109">
    <property type="entry name" value="PROTEIN_KINASE_TYR"/>
    <property type="match status" value="1"/>
</dbReference>
<keyword evidence="3" id="KW-0808">Transferase</keyword>
<evidence type="ECO:0000259" key="10">
    <source>
        <dbReference type="PROSITE" id="PS50011"/>
    </source>
</evidence>
<evidence type="ECO:0000256" key="2">
    <source>
        <dbReference type="ARBA" id="ARBA00022527"/>
    </source>
</evidence>
<dbReference type="RefSeq" id="XP_018642648.1">
    <property type="nucleotide sequence ID" value="XM_018785147.1"/>
</dbReference>
<feature type="signal peptide" evidence="9">
    <location>
        <begin position="1"/>
        <end position="19"/>
    </location>
</feature>
<keyword evidence="4" id="KW-0547">Nucleotide-binding</keyword>
<dbReference type="GeneID" id="29775765"/>
<evidence type="ECO:0000313" key="11">
    <source>
        <dbReference type="EMBL" id="KYO01444.1"/>
    </source>
</evidence>
<evidence type="ECO:0000256" key="3">
    <source>
        <dbReference type="ARBA" id="ARBA00022679"/>
    </source>
</evidence>
<evidence type="ECO:0000256" key="8">
    <source>
        <dbReference type="ARBA" id="ARBA00048679"/>
    </source>
</evidence>
<dbReference type="GO" id="GO:0004674">
    <property type="term" value="F:protein serine/threonine kinase activity"/>
    <property type="evidence" value="ECO:0007669"/>
    <property type="project" value="UniProtKB-KW"/>
</dbReference>
<dbReference type="Pfam" id="PF00069">
    <property type="entry name" value="Pkinase"/>
    <property type="match status" value="1"/>
</dbReference>
<comment type="catalytic activity">
    <reaction evidence="8">
        <text>L-seryl-[protein] + ATP = O-phospho-L-seryl-[protein] + ADP + H(+)</text>
        <dbReference type="Rhea" id="RHEA:17989"/>
        <dbReference type="Rhea" id="RHEA-COMP:9863"/>
        <dbReference type="Rhea" id="RHEA-COMP:11604"/>
        <dbReference type="ChEBI" id="CHEBI:15378"/>
        <dbReference type="ChEBI" id="CHEBI:29999"/>
        <dbReference type="ChEBI" id="CHEBI:30616"/>
        <dbReference type="ChEBI" id="CHEBI:83421"/>
        <dbReference type="ChEBI" id="CHEBI:456216"/>
        <dbReference type="EC" id="2.7.11.1"/>
    </reaction>
</comment>
<dbReference type="KEGG" id="pgab:PGSY75_0731400"/>
<evidence type="ECO:0000256" key="4">
    <source>
        <dbReference type="ARBA" id="ARBA00022741"/>
    </source>
</evidence>
<dbReference type="Proteomes" id="UP000076004">
    <property type="component" value="Unassembled WGS sequence"/>
</dbReference>
<dbReference type="Gene3D" id="1.10.510.10">
    <property type="entry name" value="Transferase(Phosphotransferase) domain 1"/>
    <property type="match status" value="1"/>
</dbReference>
<dbReference type="SUPFAM" id="SSF56112">
    <property type="entry name" value="Protein kinase-like (PK-like)"/>
    <property type="match status" value="1"/>
</dbReference>
<feature type="chain" id="PRO_5007584396" description="non-specific serine/threonine protein kinase" evidence="9">
    <location>
        <begin position="20"/>
        <end position="546"/>
    </location>
</feature>
<organism evidence="11 12">
    <name type="scientific">Plasmodium gaboni</name>
    <dbReference type="NCBI Taxonomy" id="647221"/>
    <lineage>
        <taxon>Eukaryota</taxon>
        <taxon>Sar</taxon>
        <taxon>Alveolata</taxon>
        <taxon>Apicomplexa</taxon>
        <taxon>Aconoidasida</taxon>
        <taxon>Haemosporida</taxon>
        <taxon>Plasmodiidae</taxon>
        <taxon>Plasmodium</taxon>
        <taxon>Plasmodium (Laverania)</taxon>
    </lineage>
</organism>
<feature type="domain" description="Protein kinase" evidence="10">
    <location>
        <begin position="177"/>
        <end position="542"/>
    </location>
</feature>
<dbReference type="EMBL" id="LVLB01000008">
    <property type="protein sequence ID" value="KYO01444.1"/>
    <property type="molecule type" value="Genomic_DNA"/>
</dbReference>
<dbReference type="AlphaFoldDB" id="A0A151LQH9"/>
<dbReference type="GO" id="GO:0005524">
    <property type="term" value="F:ATP binding"/>
    <property type="evidence" value="ECO:0007669"/>
    <property type="project" value="UniProtKB-KW"/>
</dbReference>
<evidence type="ECO:0000256" key="1">
    <source>
        <dbReference type="ARBA" id="ARBA00012513"/>
    </source>
</evidence>
<evidence type="ECO:0000256" key="5">
    <source>
        <dbReference type="ARBA" id="ARBA00022777"/>
    </source>
</evidence>